<dbReference type="PROSITE" id="PS50848">
    <property type="entry name" value="START"/>
    <property type="match status" value="1"/>
</dbReference>
<feature type="domain" description="START" evidence="1">
    <location>
        <begin position="1"/>
        <end position="171"/>
    </location>
</feature>
<dbReference type="CDD" id="cd00177">
    <property type="entry name" value="START"/>
    <property type="match status" value="1"/>
</dbReference>
<dbReference type="Pfam" id="PF01852">
    <property type="entry name" value="START"/>
    <property type="match status" value="1"/>
</dbReference>
<proteinExistence type="predicted"/>
<evidence type="ECO:0000313" key="3">
    <source>
        <dbReference type="Proteomes" id="UP001162131"/>
    </source>
</evidence>
<dbReference type="Gene3D" id="3.30.530.20">
    <property type="match status" value="1"/>
</dbReference>
<dbReference type="EMBL" id="CAJZBQ010000038">
    <property type="protein sequence ID" value="CAG9325262.1"/>
    <property type="molecule type" value="Genomic_DNA"/>
</dbReference>
<dbReference type="InterPro" id="IPR002913">
    <property type="entry name" value="START_lipid-bd_dom"/>
</dbReference>
<reference evidence="2" key="1">
    <citation type="submission" date="2021-09" db="EMBL/GenBank/DDBJ databases">
        <authorList>
            <consortium name="AG Swart"/>
            <person name="Singh M."/>
            <person name="Singh A."/>
            <person name="Seah K."/>
            <person name="Emmerich C."/>
        </authorList>
    </citation>
    <scope>NUCLEOTIDE SEQUENCE</scope>
    <source>
        <strain evidence="2">ATCC30299</strain>
    </source>
</reference>
<sequence>MLEAEKLAADSEGWEEIKLKVKTVKASRRKAAGDLYIVRVEGDMNRPAIEIMKYIKDINRKGEYDDIFESGYIIDILTDEMEIAYQKYKQTGPVSSRDLCFIQRRFNLEGGKIVAIAMSTTHPNCPETNFVRAHLYLGCFMLIPVSPRVAHMVYMINIDFKGSIPKFILNSIRSDQALVVEKIRKNLSA</sequence>
<gene>
    <name evidence="2" type="ORF">BSTOLATCC_MIC38526</name>
</gene>
<dbReference type="Proteomes" id="UP001162131">
    <property type="component" value="Unassembled WGS sequence"/>
</dbReference>
<dbReference type="InterPro" id="IPR051213">
    <property type="entry name" value="START_lipid_transfer"/>
</dbReference>
<dbReference type="AlphaFoldDB" id="A0AAU9JJL0"/>
<evidence type="ECO:0000259" key="1">
    <source>
        <dbReference type="PROSITE" id="PS50848"/>
    </source>
</evidence>
<dbReference type="InterPro" id="IPR023393">
    <property type="entry name" value="START-like_dom_sf"/>
</dbReference>
<dbReference type="GO" id="GO:0005737">
    <property type="term" value="C:cytoplasm"/>
    <property type="evidence" value="ECO:0007669"/>
    <property type="project" value="UniProtKB-ARBA"/>
</dbReference>
<organism evidence="2 3">
    <name type="scientific">Blepharisma stoltei</name>
    <dbReference type="NCBI Taxonomy" id="1481888"/>
    <lineage>
        <taxon>Eukaryota</taxon>
        <taxon>Sar</taxon>
        <taxon>Alveolata</taxon>
        <taxon>Ciliophora</taxon>
        <taxon>Postciliodesmatophora</taxon>
        <taxon>Heterotrichea</taxon>
        <taxon>Heterotrichida</taxon>
        <taxon>Blepharismidae</taxon>
        <taxon>Blepharisma</taxon>
    </lineage>
</organism>
<protein>
    <recommendedName>
        <fullName evidence="1">START domain-containing protein</fullName>
    </recommendedName>
</protein>
<comment type="caution">
    <text evidence="2">The sequence shown here is derived from an EMBL/GenBank/DDBJ whole genome shotgun (WGS) entry which is preliminary data.</text>
</comment>
<dbReference type="GO" id="GO:0008289">
    <property type="term" value="F:lipid binding"/>
    <property type="evidence" value="ECO:0007669"/>
    <property type="project" value="InterPro"/>
</dbReference>
<name>A0AAU9JJL0_9CILI</name>
<dbReference type="PANTHER" id="PTHR19308:SF56">
    <property type="entry name" value="START DOMAIN-CONTAINING PROTEIN"/>
    <property type="match status" value="1"/>
</dbReference>
<dbReference type="PANTHER" id="PTHR19308">
    <property type="entry name" value="PHOSPHATIDYLCHOLINE TRANSFER PROTEIN"/>
    <property type="match status" value="1"/>
</dbReference>
<keyword evidence="3" id="KW-1185">Reference proteome</keyword>
<accession>A0AAU9JJL0</accession>
<dbReference type="SMART" id="SM00234">
    <property type="entry name" value="START"/>
    <property type="match status" value="1"/>
</dbReference>
<evidence type="ECO:0000313" key="2">
    <source>
        <dbReference type="EMBL" id="CAG9325262.1"/>
    </source>
</evidence>
<dbReference type="SUPFAM" id="SSF55961">
    <property type="entry name" value="Bet v1-like"/>
    <property type="match status" value="1"/>
</dbReference>